<organism evidence="2 3">
    <name type="scientific">Burkholderia gladioli</name>
    <name type="common">Pseudomonas marginata</name>
    <name type="synonym">Phytomonas marginata</name>
    <dbReference type="NCBI Taxonomy" id="28095"/>
    <lineage>
        <taxon>Bacteria</taxon>
        <taxon>Pseudomonadati</taxon>
        <taxon>Pseudomonadota</taxon>
        <taxon>Betaproteobacteria</taxon>
        <taxon>Burkholderiales</taxon>
        <taxon>Burkholderiaceae</taxon>
        <taxon>Burkholderia</taxon>
    </lineage>
</organism>
<dbReference type="Pfam" id="PF04917">
    <property type="entry name" value="Shufflon_N"/>
    <property type="match status" value="1"/>
</dbReference>
<protein>
    <recommendedName>
        <fullName evidence="1">Bacterial shufflon protein N-terminal domain-containing protein</fullName>
    </recommendedName>
</protein>
<gene>
    <name evidence="2" type="ORF">DM48_8028</name>
</gene>
<dbReference type="AlphaFoldDB" id="A0AAW3FCQ0"/>
<name>A0AAW3FCQ0_BURGA</name>
<sequence>MSSFFGGLFAMLISVTAMAGLYAWSKIGFANVQAAVIANQGVLIGQAMNKYLSDTSTALAQIATPTAPATVTVDQLAQAGYLPKSVSMRNAYGQDWQMQVLQPVPGQLQALLFTTGGRQIPPSVLVPSAAQTSAQGMLGGFVPYANQFGDTSMQPTVAVGANGTFRQSLEGYGNPGSGHLAAMLGMANAQADNGFLYRVDMKPSRPDLNSMQTDLGMTDAAGNKHDITGAGTVNAVAGRFSGNIGTAGFDPQSGLPAGYAGGVHTWDVYAEGTIAAGNQGKLNASMDYQGHIVGQLLSLANASVPNTACTNYGVNVTSVSANADGSGQMLSCQLTDQGPRWLPIGGRWLRYGYYTVADSWSVPAPSCPNGGAMKIQVTLQNFSVNDTTVVNSGPATWNGNGWTVHLTDGSGNAIPGAQGIAATYCAY</sequence>
<accession>A0AAW3FCQ0</accession>
<dbReference type="RefSeq" id="WP_059443249.1">
    <property type="nucleotide sequence ID" value="NZ_CP009320.1"/>
</dbReference>
<evidence type="ECO:0000259" key="1">
    <source>
        <dbReference type="Pfam" id="PF04917"/>
    </source>
</evidence>
<dbReference type="KEGG" id="bgo:BM43_7559"/>
<dbReference type="EMBL" id="JPGG01000011">
    <property type="protein sequence ID" value="KGC24032.1"/>
    <property type="molecule type" value="Genomic_DNA"/>
</dbReference>
<reference evidence="2 3" key="1">
    <citation type="submission" date="2014-04" db="EMBL/GenBank/DDBJ databases">
        <authorList>
            <person name="Bishop-Lilly K.A."/>
            <person name="Broomall S.M."/>
            <person name="Chain P.S."/>
            <person name="Chertkov O."/>
            <person name="Coyne S.R."/>
            <person name="Daligault H.E."/>
            <person name="Davenport K.W."/>
            <person name="Erkkila T."/>
            <person name="Frey K.G."/>
            <person name="Gibbons H.S."/>
            <person name="Gu W."/>
            <person name="Jaissle J."/>
            <person name="Johnson S.L."/>
            <person name="Koroleva G.I."/>
            <person name="Ladner J.T."/>
            <person name="Lo C.-C."/>
            <person name="Minogue T.D."/>
            <person name="Munk C."/>
            <person name="Palacios G.F."/>
            <person name="Redden C.L."/>
            <person name="Rosenzweig C.N."/>
            <person name="Scholz M.B."/>
            <person name="Teshima H."/>
            <person name="Xu Y."/>
        </authorList>
    </citation>
    <scope>NUCLEOTIDE SEQUENCE [LARGE SCALE GENOMIC DNA]</scope>
    <source>
        <strain evidence="3">gladioli</strain>
    </source>
</reference>
<comment type="caution">
    <text evidence="2">The sequence shown here is derived from an EMBL/GenBank/DDBJ whole genome shotgun (WGS) entry which is preliminary data.</text>
</comment>
<dbReference type="Proteomes" id="UP000029590">
    <property type="component" value="Unassembled WGS sequence"/>
</dbReference>
<dbReference type="InterPro" id="IPR007001">
    <property type="entry name" value="Shufflon_N"/>
</dbReference>
<evidence type="ECO:0000313" key="3">
    <source>
        <dbReference type="Proteomes" id="UP000029590"/>
    </source>
</evidence>
<feature type="domain" description="Bacterial shufflon protein N-terminal" evidence="1">
    <location>
        <begin position="36"/>
        <end position="246"/>
    </location>
</feature>
<evidence type="ECO:0000313" key="2">
    <source>
        <dbReference type="EMBL" id="KGC24032.1"/>
    </source>
</evidence>
<proteinExistence type="predicted"/>